<evidence type="ECO:0000313" key="3">
    <source>
        <dbReference type="EMBL" id="CCM06659.1"/>
    </source>
</evidence>
<reference evidence="3 4" key="1">
    <citation type="journal article" date="2012" name="Appl. Environ. Microbiol.">
        <title>Short-read sequencing for genomic analysis of the brown rot fungus Fibroporia radiculosa.</title>
        <authorList>
            <person name="Tang J.D."/>
            <person name="Perkins A.D."/>
            <person name="Sonstegard T.S."/>
            <person name="Schroeder S.G."/>
            <person name="Burgess S.C."/>
            <person name="Diehl S.V."/>
        </authorList>
    </citation>
    <scope>NUCLEOTIDE SEQUENCE [LARGE SCALE GENOMIC DNA]</scope>
    <source>
        <strain evidence="3 4">TFFH 294</strain>
    </source>
</reference>
<dbReference type="RefSeq" id="XP_012185942.1">
    <property type="nucleotide sequence ID" value="XM_012330552.1"/>
</dbReference>
<proteinExistence type="predicted"/>
<feature type="coiled-coil region" evidence="1">
    <location>
        <begin position="401"/>
        <end position="444"/>
    </location>
</feature>
<dbReference type="InterPro" id="IPR052090">
    <property type="entry name" value="Cytolytic_pore-forming_toxin"/>
</dbReference>
<dbReference type="HOGENOM" id="CLU_021532_0_0_1"/>
<feature type="domain" description="SNTX MACPF/CDC-like" evidence="2">
    <location>
        <begin position="23"/>
        <end position="253"/>
    </location>
</feature>
<accession>J4H5F7</accession>
<organism evidence="3 4">
    <name type="scientific">Fibroporia radiculosa</name>
    <dbReference type="NCBI Taxonomy" id="599839"/>
    <lineage>
        <taxon>Eukaryota</taxon>
        <taxon>Fungi</taxon>
        <taxon>Dikarya</taxon>
        <taxon>Basidiomycota</taxon>
        <taxon>Agaricomycotina</taxon>
        <taxon>Agaricomycetes</taxon>
        <taxon>Polyporales</taxon>
        <taxon>Fibroporiaceae</taxon>
        <taxon>Fibroporia</taxon>
    </lineage>
</organism>
<dbReference type="AlphaFoldDB" id="J4H5F7"/>
<name>J4H5F7_9APHY</name>
<dbReference type="PANTHER" id="PTHR31594">
    <property type="entry name" value="AIG1-TYPE G DOMAIN-CONTAINING PROTEIN"/>
    <property type="match status" value="1"/>
</dbReference>
<dbReference type="InParanoid" id="J4H5F7"/>
<gene>
    <name evidence="3" type="ORF">FIBRA_08944</name>
</gene>
<dbReference type="PANTHER" id="PTHR31594:SF14">
    <property type="entry name" value="FIBRONECTIN TYPE-III DOMAIN-CONTAINING PROTEIN"/>
    <property type="match status" value="1"/>
</dbReference>
<protein>
    <recommendedName>
        <fullName evidence="2">SNTX MACPF/CDC-like domain-containing protein</fullName>
    </recommendedName>
</protein>
<dbReference type="Pfam" id="PF24674">
    <property type="entry name" value="MACPF_SNTX"/>
    <property type="match status" value="1"/>
</dbReference>
<evidence type="ECO:0000256" key="1">
    <source>
        <dbReference type="SAM" id="Coils"/>
    </source>
</evidence>
<dbReference type="OrthoDB" id="2689665at2759"/>
<dbReference type="InterPro" id="IPR056072">
    <property type="entry name" value="SNTX_MACPF/CDC-like_dom"/>
</dbReference>
<dbReference type="GeneID" id="24101559"/>
<sequence>MSTPTELSMKSSPSTETPPWIISQPTVGRFVRLGELYDQRRSQFLGVQLYSESQIEKATETMNVNHSDLSLHQSNSYKDKTDSIGLNTQLSVEVLSGLVSVQGSASFLRDNKSTTQKRAWSMSLKMILVEKRLKFAEKELGRDVLPLVLEDYIRTDTATHFVSSVVYGGNLVVNLVAKTSKLTEDEKIEGSLGVKLDKLKGMVDVAGKVDASSKENFDDLNDKFDLTVYCDIALDKVPVNPVDVVTSFARAASRLREGGGVPISVTLQPIPDALRTRALVVHNINERLLDDLLHEFGALEDVRSRYAVLEEAAKTYDALVPAFAKRARKAAAEFRIPHRDLLLELSDAFRALLNGSQESKPTARLIKKAADLSMSHNADTILQPADNTGNPSAESTPENCASQTEHAISGLEEEVRDLEANSTLSALEDELSVLQSLIVAVERNGFHLSSVDDFSLAACTAASEMPVFLMPPLVGTGRDAKRLQLSALLRNVALSYTKRNPPTVCYVLYIEDALAFEERFPNDGRFAALAAPAGYIGQIDYDGTLTWTLIDSHLVMSRHPPVYNVDVCARTKGNSPDVLNGEIVHTGQINGSASFSIMVRAMLEKEIVPHGKSSADIHASGLVRDIVQVYNGTESVAALVVTNGRCVGLSVKHPNDGWKLHDSPPEQQFTARQYFWVTFVQDMDARKWYLYMGSKCVIEQAIPVGFDWGGMLHVHHNFGSLSWLWDGYVQKALVYSSSLTPDDVKDITENYVP</sequence>
<dbReference type="EMBL" id="HE797436">
    <property type="protein sequence ID" value="CCM06659.1"/>
    <property type="molecule type" value="Genomic_DNA"/>
</dbReference>
<evidence type="ECO:0000313" key="4">
    <source>
        <dbReference type="Proteomes" id="UP000006352"/>
    </source>
</evidence>
<keyword evidence="1" id="KW-0175">Coiled coil</keyword>
<evidence type="ECO:0000259" key="2">
    <source>
        <dbReference type="Pfam" id="PF24674"/>
    </source>
</evidence>
<dbReference type="Proteomes" id="UP000006352">
    <property type="component" value="Unassembled WGS sequence"/>
</dbReference>
<keyword evidence="4" id="KW-1185">Reference proteome</keyword>